<evidence type="ECO:0000313" key="3">
    <source>
        <dbReference type="Proteomes" id="UP001292094"/>
    </source>
</evidence>
<evidence type="ECO:0000313" key="2">
    <source>
        <dbReference type="EMBL" id="KAK4328528.1"/>
    </source>
</evidence>
<reference evidence="2" key="1">
    <citation type="submission" date="2023-11" db="EMBL/GenBank/DDBJ databases">
        <title>Genome assemblies of two species of porcelain crab, Petrolisthes cinctipes and Petrolisthes manimaculis (Anomura: Porcellanidae).</title>
        <authorList>
            <person name="Angst P."/>
        </authorList>
    </citation>
    <scope>NUCLEOTIDE SEQUENCE</scope>
    <source>
        <strain evidence="2">PB745_02</strain>
        <tissue evidence="2">Gill</tissue>
    </source>
</reference>
<protein>
    <submittedName>
        <fullName evidence="2">Uncharacterized protein</fullName>
    </submittedName>
</protein>
<accession>A0AAE1QMX8</accession>
<name>A0AAE1QMX8_9EUCA</name>
<keyword evidence="3" id="KW-1185">Reference proteome</keyword>
<dbReference type="AlphaFoldDB" id="A0AAE1QMX8"/>
<organism evidence="2 3">
    <name type="scientific">Petrolisthes manimaculis</name>
    <dbReference type="NCBI Taxonomy" id="1843537"/>
    <lineage>
        <taxon>Eukaryota</taxon>
        <taxon>Metazoa</taxon>
        <taxon>Ecdysozoa</taxon>
        <taxon>Arthropoda</taxon>
        <taxon>Crustacea</taxon>
        <taxon>Multicrustacea</taxon>
        <taxon>Malacostraca</taxon>
        <taxon>Eumalacostraca</taxon>
        <taxon>Eucarida</taxon>
        <taxon>Decapoda</taxon>
        <taxon>Pleocyemata</taxon>
        <taxon>Anomura</taxon>
        <taxon>Galatheoidea</taxon>
        <taxon>Porcellanidae</taxon>
        <taxon>Petrolisthes</taxon>
    </lineage>
</organism>
<comment type="caution">
    <text evidence="2">The sequence shown here is derived from an EMBL/GenBank/DDBJ whole genome shotgun (WGS) entry which is preliminary data.</text>
</comment>
<feature type="compositionally biased region" description="Polar residues" evidence="1">
    <location>
        <begin position="56"/>
        <end position="76"/>
    </location>
</feature>
<dbReference type="EMBL" id="JAWZYT010000072">
    <property type="protein sequence ID" value="KAK4328528.1"/>
    <property type="molecule type" value="Genomic_DNA"/>
</dbReference>
<feature type="compositionally biased region" description="Low complexity" evidence="1">
    <location>
        <begin position="77"/>
        <end position="93"/>
    </location>
</feature>
<proteinExistence type="predicted"/>
<gene>
    <name evidence="2" type="ORF">Pmani_001005</name>
</gene>
<evidence type="ECO:0000256" key="1">
    <source>
        <dbReference type="SAM" id="MobiDB-lite"/>
    </source>
</evidence>
<feature type="region of interest" description="Disordered" evidence="1">
    <location>
        <begin position="56"/>
        <end position="117"/>
    </location>
</feature>
<sequence>MACPSPHGQVQEHVVVYSPPRPEQPVVCPSPQPEEHTIIFRPFQAQGVRTVALKQYQEQEYNPTQTLNDNNKSSSATSTSPVVEERSVVSSSWRSRDPTPATTIVHTTPQPPPQPPVVQIISQATTPDHQPATVEIELDVDLLKQWPPHERHYQQ</sequence>
<dbReference type="Proteomes" id="UP001292094">
    <property type="component" value="Unassembled WGS sequence"/>
</dbReference>